<evidence type="ECO:0000313" key="3">
    <source>
        <dbReference type="Proteomes" id="UP000676917"/>
    </source>
</evidence>
<keyword evidence="1" id="KW-0812">Transmembrane</keyword>
<keyword evidence="1" id="KW-0472">Membrane</keyword>
<name>A0A919X5T9_9BACI</name>
<dbReference type="EMBL" id="BORP01000001">
    <property type="protein sequence ID" value="GIO25544.1"/>
    <property type="molecule type" value="Genomic_DNA"/>
</dbReference>
<dbReference type="Proteomes" id="UP000676917">
    <property type="component" value="Unassembled WGS sequence"/>
</dbReference>
<evidence type="ECO:0008006" key="4">
    <source>
        <dbReference type="Google" id="ProtNLM"/>
    </source>
</evidence>
<accession>A0A919X5T9</accession>
<reference evidence="2" key="1">
    <citation type="submission" date="2021-03" db="EMBL/GenBank/DDBJ databases">
        <title>Antimicrobial resistance genes in bacteria isolated from Japanese honey, and their potential for conferring macrolide and lincosamide resistance in the American foulbrood pathogen Paenibacillus larvae.</title>
        <authorList>
            <person name="Okamoto M."/>
            <person name="Kumagai M."/>
            <person name="Kanamori H."/>
            <person name="Takamatsu D."/>
        </authorList>
    </citation>
    <scope>NUCLEOTIDE SEQUENCE</scope>
    <source>
        <strain evidence="2">J43TS3</strain>
    </source>
</reference>
<organism evidence="2 3">
    <name type="scientific">Ornithinibacillus bavariensis</name>
    <dbReference type="NCBI Taxonomy" id="545502"/>
    <lineage>
        <taxon>Bacteria</taxon>
        <taxon>Bacillati</taxon>
        <taxon>Bacillota</taxon>
        <taxon>Bacilli</taxon>
        <taxon>Bacillales</taxon>
        <taxon>Bacillaceae</taxon>
        <taxon>Ornithinibacillus</taxon>
    </lineage>
</organism>
<sequence>MQSMAVFRGVVIGTKDTSNSKRVLFDVLENWKGANQSQIIIQTGLGGGDCGIDFQVGEEYLVYASEQLLSDSDNYLSTGICDRTIAVQSVENDFDILGQGMSPTKDVELEKEFNRVFPEWMVTGFWTFVSCLGIFGVWAIWSIRRKAK</sequence>
<evidence type="ECO:0000313" key="2">
    <source>
        <dbReference type="EMBL" id="GIO25544.1"/>
    </source>
</evidence>
<gene>
    <name evidence="2" type="ORF">J43TS3_01550</name>
</gene>
<comment type="caution">
    <text evidence="2">The sequence shown here is derived from an EMBL/GenBank/DDBJ whole genome shotgun (WGS) entry which is preliminary data.</text>
</comment>
<dbReference type="InterPro" id="IPR008993">
    <property type="entry name" value="TIMP-like_OB-fold"/>
</dbReference>
<dbReference type="SUPFAM" id="SSF50242">
    <property type="entry name" value="TIMP-like"/>
    <property type="match status" value="1"/>
</dbReference>
<keyword evidence="3" id="KW-1185">Reference proteome</keyword>
<protein>
    <recommendedName>
        <fullName evidence="4">CbiN domain protein</fullName>
    </recommendedName>
</protein>
<dbReference type="Gene3D" id="2.40.50.120">
    <property type="match status" value="1"/>
</dbReference>
<evidence type="ECO:0000256" key="1">
    <source>
        <dbReference type="SAM" id="Phobius"/>
    </source>
</evidence>
<keyword evidence="1" id="KW-1133">Transmembrane helix</keyword>
<feature type="transmembrane region" description="Helical" evidence="1">
    <location>
        <begin position="120"/>
        <end position="141"/>
    </location>
</feature>
<proteinExistence type="predicted"/>
<dbReference type="AlphaFoldDB" id="A0A919X5T9"/>